<accession>A0A318IV22</accession>
<reference evidence="1 2" key="1">
    <citation type="submission" date="2018-05" db="EMBL/GenBank/DDBJ databases">
        <title>Genomic Encyclopedia of Type Strains, Phase IV (KMG-IV): sequencing the most valuable type-strain genomes for metagenomic binning, comparative biology and taxonomic classification.</title>
        <authorList>
            <person name="Goeker M."/>
        </authorList>
    </citation>
    <scope>NUCLEOTIDE SEQUENCE [LARGE SCALE GENOMIC DNA]</scope>
    <source>
        <strain evidence="1 2">DSM 19792</strain>
    </source>
</reference>
<comment type="caution">
    <text evidence="1">The sequence shown here is derived from an EMBL/GenBank/DDBJ whole genome shotgun (WGS) entry which is preliminary data.</text>
</comment>
<organism evidence="1 2">
    <name type="scientific">Undibacterium pigrum</name>
    <dbReference type="NCBI Taxonomy" id="401470"/>
    <lineage>
        <taxon>Bacteria</taxon>
        <taxon>Pseudomonadati</taxon>
        <taxon>Pseudomonadota</taxon>
        <taxon>Betaproteobacteria</taxon>
        <taxon>Burkholderiales</taxon>
        <taxon>Oxalobacteraceae</taxon>
        <taxon>Undibacterium</taxon>
    </lineage>
</organism>
<protein>
    <recommendedName>
        <fullName evidence="3">Cell division protein ZapB</fullName>
    </recommendedName>
</protein>
<keyword evidence="2" id="KW-1185">Reference proteome</keyword>
<name>A0A318IV22_9BURK</name>
<dbReference type="OrthoDB" id="9135331at2"/>
<sequence length="72" mass="8104">MISEFESLAEKVTQLSVLAHTLRSENARLRNDVTSMMTKNADLQHRMQQAHDRVSTLLAQLPAEVLNDKEAA</sequence>
<dbReference type="Proteomes" id="UP000247792">
    <property type="component" value="Unassembled WGS sequence"/>
</dbReference>
<evidence type="ECO:0000313" key="2">
    <source>
        <dbReference type="Proteomes" id="UP000247792"/>
    </source>
</evidence>
<dbReference type="RefSeq" id="WP_110257250.1">
    <property type="nucleotide sequence ID" value="NZ_QJKB01000009.1"/>
</dbReference>
<dbReference type="EMBL" id="QJKB01000009">
    <property type="protein sequence ID" value="PXX40016.1"/>
    <property type="molecule type" value="Genomic_DNA"/>
</dbReference>
<proteinExistence type="predicted"/>
<evidence type="ECO:0008006" key="3">
    <source>
        <dbReference type="Google" id="ProtNLM"/>
    </source>
</evidence>
<dbReference type="AlphaFoldDB" id="A0A318IV22"/>
<evidence type="ECO:0000313" key="1">
    <source>
        <dbReference type="EMBL" id="PXX40016.1"/>
    </source>
</evidence>
<gene>
    <name evidence="1" type="ORF">DFR42_109128</name>
</gene>